<reference evidence="3" key="1">
    <citation type="submission" date="2018-11" db="EMBL/GenBank/DDBJ databases">
        <authorList>
            <person name="Grassa J C."/>
        </authorList>
    </citation>
    <scope>NUCLEOTIDE SEQUENCE [LARGE SCALE GENOMIC DNA]</scope>
</reference>
<evidence type="ECO:0000259" key="1">
    <source>
        <dbReference type="Pfam" id="PF13456"/>
    </source>
</evidence>
<dbReference type="EnsemblPlants" id="evm.model.09.1498">
    <property type="protein sequence ID" value="cds.evm.model.09.1498"/>
    <property type="gene ID" value="evm.TU.09.1498"/>
</dbReference>
<proteinExistence type="predicted"/>
<feature type="domain" description="Reverse transcriptase zinc-binding" evidence="2">
    <location>
        <begin position="8"/>
        <end position="78"/>
    </location>
</feature>
<sequence length="332" mass="38603">MNQSLQDQPTWDWKTLWNSPIHGRLKLLWWQLMRDALPTRGKIGMAIPLQARECPICGEEDETSIHLFWECYFAKAIWFGSLWGMRTDQLHCPNWTDWMLWFRDQSHRLRNLSYEEFMTKALCIFQKNWEARNDVIHGKSLSPLLKVINSVNRLHRDHMSKWTLRTEGRVHKRILEEGWWNCCTDVSIQSNCAFGVAVFRDRRDRIEAIYSEKVSATNPTLVEATMLAIAVGVAGENHMGKVTFYCDNEVVISNCSAHCTTNMDLDISGVADRFKNSAQSLQDFKLEKIDRKFNYMAHNSAKWAAMKGATGVLDLGTMDESIFSDFYEWFPN</sequence>
<name>A0A803QEM4_CANSA</name>
<evidence type="ECO:0000259" key="2">
    <source>
        <dbReference type="Pfam" id="PF13966"/>
    </source>
</evidence>
<dbReference type="Pfam" id="PF13966">
    <property type="entry name" value="zf-RVT"/>
    <property type="match status" value="1"/>
</dbReference>
<dbReference type="InterPro" id="IPR036397">
    <property type="entry name" value="RNaseH_sf"/>
</dbReference>
<dbReference type="Pfam" id="PF13456">
    <property type="entry name" value="RVT_3"/>
    <property type="match status" value="1"/>
</dbReference>
<feature type="domain" description="RNase H type-1" evidence="1">
    <location>
        <begin position="189"/>
        <end position="304"/>
    </location>
</feature>
<dbReference type="Gramene" id="evm.model.09.1498">
    <property type="protein sequence ID" value="cds.evm.model.09.1498"/>
    <property type="gene ID" value="evm.TU.09.1498"/>
</dbReference>
<dbReference type="InterPro" id="IPR002156">
    <property type="entry name" value="RNaseH_domain"/>
</dbReference>
<dbReference type="Gene3D" id="3.30.420.10">
    <property type="entry name" value="Ribonuclease H-like superfamily/Ribonuclease H"/>
    <property type="match status" value="1"/>
</dbReference>
<evidence type="ECO:0000313" key="4">
    <source>
        <dbReference type="Proteomes" id="UP000596661"/>
    </source>
</evidence>
<evidence type="ECO:0000313" key="3">
    <source>
        <dbReference type="EnsemblPlants" id="cds.evm.model.09.1498"/>
    </source>
</evidence>
<evidence type="ECO:0008006" key="5">
    <source>
        <dbReference type="Google" id="ProtNLM"/>
    </source>
</evidence>
<reference evidence="3" key="2">
    <citation type="submission" date="2021-03" db="UniProtKB">
        <authorList>
            <consortium name="EnsemblPlants"/>
        </authorList>
    </citation>
    <scope>IDENTIFICATION</scope>
</reference>
<protein>
    <recommendedName>
        <fullName evidence="5">Reverse transcriptase zinc-binding domain-containing protein</fullName>
    </recommendedName>
</protein>
<keyword evidence="4" id="KW-1185">Reference proteome</keyword>
<dbReference type="GO" id="GO:0003676">
    <property type="term" value="F:nucleic acid binding"/>
    <property type="evidence" value="ECO:0007669"/>
    <property type="project" value="InterPro"/>
</dbReference>
<dbReference type="GO" id="GO:0004523">
    <property type="term" value="F:RNA-DNA hybrid ribonuclease activity"/>
    <property type="evidence" value="ECO:0007669"/>
    <property type="project" value="InterPro"/>
</dbReference>
<dbReference type="Proteomes" id="UP000596661">
    <property type="component" value="Chromosome 9"/>
</dbReference>
<dbReference type="AlphaFoldDB" id="A0A803QEM4"/>
<dbReference type="EMBL" id="UZAU01000772">
    <property type="status" value="NOT_ANNOTATED_CDS"/>
    <property type="molecule type" value="Genomic_DNA"/>
</dbReference>
<accession>A0A803QEM4</accession>
<dbReference type="InterPro" id="IPR026960">
    <property type="entry name" value="RVT-Znf"/>
</dbReference>
<organism evidence="3 4">
    <name type="scientific">Cannabis sativa</name>
    <name type="common">Hemp</name>
    <name type="synonym">Marijuana</name>
    <dbReference type="NCBI Taxonomy" id="3483"/>
    <lineage>
        <taxon>Eukaryota</taxon>
        <taxon>Viridiplantae</taxon>
        <taxon>Streptophyta</taxon>
        <taxon>Embryophyta</taxon>
        <taxon>Tracheophyta</taxon>
        <taxon>Spermatophyta</taxon>
        <taxon>Magnoliopsida</taxon>
        <taxon>eudicotyledons</taxon>
        <taxon>Gunneridae</taxon>
        <taxon>Pentapetalae</taxon>
        <taxon>rosids</taxon>
        <taxon>fabids</taxon>
        <taxon>Rosales</taxon>
        <taxon>Cannabaceae</taxon>
        <taxon>Cannabis</taxon>
    </lineage>
</organism>